<dbReference type="Proteomes" id="UP000701853">
    <property type="component" value="Chromosome 7"/>
</dbReference>
<dbReference type="AlphaFoldDB" id="A0A8J5YFP1"/>
<protein>
    <recommendedName>
        <fullName evidence="3">RNase H type-1 domain-containing protein</fullName>
    </recommendedName>
</protein>
<sequence>MACDKVWRLIRFKYTLCYKVLSSKYFPNGDVFRSKMVDKPSYTWSSNAKNFVKLCPRCKAKEETLIHALKDCPSARAILTIGGLDNRLIEGNYSRCIDWLEDVLRVIDLKATADFFKLLWNSWNCRNNFMFKVIPATPVHNTWLKPPDGYVKINFDVAVSDGMVGFGVIARDSDGFVISGSGGFKEYLTHVEWDEMEAFEESLKVAIRLKEHRIKKSKAQKEPFLIKRSQMLRSLKGQGWRNHLRRSREESLNATKDKEG</sequence>
<dbReference type="PANTHER" id="PTHR47074:SF48">
    <property type="entry name" value="POLYNUCLEOTIDYL TRANSFERASE, RIBONUCLEASE H-LIKE SUPERFAMILY PROTEIN"/>
    <property type="match status" value="1"/>
</dbReference>
<dbReference type="EMBL" id="JAHUZN010000007">
    <property type="protein sequence ID" value="KAG8489401.1"/>
    <property type="molecule type" value="Genomic_DNA"/>
</dbReference>
<dbReference type="InterPro" id="IPR052929">
    <property type="entry name" value="RNase_H-like_EbsB-rel"/>
</dbReference>
<evidence type="ECO:0000313" key="2">
    <source>
        <dbReference type="Proteomes" id="UP000701853"/>
    </source>
</evidence>
<comment type="caution">
    <text evidence="1">The sequence shown here is derived from an EMBL/GenBank/DDBJ whole genome shotgun (WGS) entry which is preliminary data.</text>
</comment>
<dbReference type="PANTHER" id="PTHR47074">
    <property type="entry name" value="BNAC02G40300D PROTEIN"/>
    <property type="match status" value="1"/>
</dbReference>
<name>A0A8J5YFP1_9ROSI</name>
<accession>A0A8J5YFP1</accession>
<evidence type="ECO:0008006" key="3">
    <source>
        <dbReference type="Google" id="ProtNLM"/>
    </source>
</evidence>
<dbReference type="OrthoDB" id="1002691at2759"/>
<keyword evidence="2" id="KW-1185">Reference proteome</keyword>
<organism evidence="1 2">
    <name type="scientific">Gossypium anomalum</name>
    <dbReference type="NCBI Taxonomy" id="47600"/>
    <lineage>
        <taxon>Eukaryota</taxon>
        <taxon>Viridiplantae</taxon>
        <taxon>Streptophyta</taxon>
        <taxon>Embryophyta</taxon>
        <taxon>Tracheophyta</taxon>
        <taxon>Spermatophyta</taxon>
        <taxon>Magnoliopsida</taxon>
        <taxon>eudicotyledons</taxon>
        <taxon>Gunneridae</taxon>
        <taxon>Pentapetalae</taxon>
        <taxon>rosids</taxon>
        <taxon>malvids</taxon>
        <taxon>Malvales</taxon>
        <taxon>Malvaceae</taxon>
        <taxon>Malvoideae</taxon>
        <taxon>Gossypium</taxon>
    </lineage>
</organism>
<proteinExistence type="predicted"/>
<evidence type="ECO:0000313" key="1">
    <source>
        <dbReference type="EMBL" id="KAG8489401.1"/>
    </source>
</evidence>
<gene>
    <name evidence="1" type="ORF">CXB51_017851</name>
</gene>
<reference evidence="1 2" key="1">
    <citation type="journal article" date="2021" name="bioRxiv">
        <title>The Gossypium anomalum genome as a resource for cotton improvement and evolutionary analysis of hybrid incompatibility.</title>
        <authorList>
            <person name="Grover C.E."/>
            <person name="Yuan D."/>
            <person name="Arick M.A."/>
            <person name="Miller E.R."/>
            <person name="Hu G."/>
            <person name="Peterson D.G."/>
            <person name="Wendel J.F."/>
            <person name="Udall J.A."/>
        </authorList>
    </citation>
    <scope>NUCLEOTIDE SEQUENCE [LARGE SCALE GENOMIC DNA]</scope>
    <source>
        <strain evidence="1">JFW-Udall</strain>
        <tissue evidence="1">Leaf</tissue>
    </source>
</reference>